<feature type="transmembrane region" description="Helical" evidence="1">
    <location>
        <begin position="699"/>
        <end position="730"/>
    </location>
</feature>
<dbReference type="AlphaFoldDB" id="A0A6J6DTC7"/>
<keyword evidence="1" id="KW-0812">Transmembrane</keyword>
<keyword evidence="1" id="KW-0472">Membrane</keyword>
<evidence type="ECO:0000256" key="1">
    <source>
        <dbReference type="SAM" id="Phobius"/>
    </source>
</evidence>
<evidence type="ECO:0000313" key="3">
    <source>
        <dbReference type="EMBL" id="CAB4566464.1"/>
    </source>
</evidence>
<evidence type="ECO:0000313" key="2">
    <source>
        <dbReference type="EMBL" id="CAB4560437.1"/>
    </source>
</evidence>
<feature type="transmembrane region" description="Helical" evidence="1">
    <location>
        <begin position="768"/>
        <end position="787"/>
    </location>
</feature>
<accession>A0A6J6DTC7</accession>
<gene>
    <name evidence="2" type="ORF">UFOPK1495_01465</name>
    <name evidence="3" type="ORF">UFOPK1603_00911</name>
</gene>
<name>A0A6J6DTC7_9ZZZZ</name>
<feature type="transmembrane region" description="Helical" evidence="1">
    <location>
        <begin position="736"/>
        <end position="756"/>
    </location>
</feature>
<proteinExistence type="predicted"/>
<organism evidence="3">
    <name type="scientific">freshwater metagenome</name>
    <dbReference type="NCBI Taxonomy" id="449393"/>
    <lineage>
        <taxon>unclassified sequences</taxon>
        <taxon>metagenomes</taxon>
        <taxon>ecological metagenomes</taxon>
    </lineage>
</organism>
<dbReference type="EMBL" id="CAEZTG010000073">
    <property type="protein sequence ID" value="CAB4566464.1"/>
    <property type="molecule type" value="Genomic_DNA"/>
</dbReference>
<protein>
    <submittedName>
        <fullName evidence="3">Unannotated protein</fullName>
    </submittedName>
</protein>
<dbReference type="Gene3D" id="2.60.120.260">
    <property type="entry name" value="Galactose-binding domain-like"/>
    <property type="match status" value="1"/>
</dbReference>
<dbReference type="EMBL" id="CAEZSU010000180">
    <property type="protein sequence ID" value="CAB4560437.1"/>
    <property type="molecule type" value="Genomic_DNA"/>
</dbReference>
<sequence>MWNQLPTERPLFYAATANASPTLFEGIRVAKPNLVITDTNRKRAQRWGTTKENNGATETAASIPLVEDPKDTRLELFPDQSATDQSVAWFGEDVANVQASTYGNIVAYSSEVRPINAIDSDPRTAWTTGGFSDVIGDQLTITYSRPITATHIDLLQTEGNRWITKATILLDGVPSQTVTLKDESFVGSGQQVDFGGERTFTTLSVRIDDSNVTGRTNWLGLSNVGFREVTVPGVSAQEWIVTPSSGVDELAPEATNVAYLFSRLRSNPVEGFRQDTELQLRRIFRVGATNTFQLAGRVRLSAGVNGALVDELVGRPGLADGYPIVSGTDYLNGVLQARPSSALDDNLTTAWTTKFDSQVGATATVTNPALLSFDRLRLSVINDREHSVPTALNLTLDDGIVRTVPVPEIPTVDELGNVATVEIPTGQLSSRVVRISIASERAVTTKEYFSGGQRILPIAIAEFGLPTRVGATPATLPSLCRTDLLKLDGQPQGFALEGTVANALARSPIALVPCGASPASVSRLDVGDHQLETAKGLDTGIDIDSVELRTVPVTPVTAATDVPVTSATETGTNSYSVTIENSTVPFWLVLGQSLSEGWSATVRGGPSLGSPTLIDGFANGWLIDPAVTGSTFTVDITWAPQKFVWAGLAFSAPWLVGLCAAALVLTMRRRRGVISPAEATDPALVASFDSYSVTLAERLGLIAIVTSVAALVGGLGVALAMATVSALLVWNRRRSAVAALVVLASIGGIVVLYTGLQYRRQFPNGVEWPAGFWFAHQLGLVAVLTVASETLIRWFLRTRSKTTQSASDANQMNDGSTLTR</sequence>
<reference evidence="3" key="1">
    <citation type="submission" date="2020-05" db="EMBL/GenBank/DDBJ databases">
        <authorList>
            <person name="Chiriac C."/>
            <person name="Salcher M."/>
            <person name="Ghai R."/>
            <person name="Kavagutti S V."/>
        </authorList>
    </citation>
    <scope>NUCLEOTIDE SEQUENCE</scope>
</reference>
<keyword evidence="1" id="KW-1133">Transmembrane helix</keyword>
<feature type="transmembrane region" description="Helical" evidence="1">
    <location>
        <begin position="643"/>
        <end position="665"/>
    </location>
</feature>